<feature type="region of interest" description="Disordered" evidence="1">
    <location>
        <begin position="441"/>
        <end position="463"/>
    </location>
</feature>
<feature type="region of interest" description="Disordered" evidence="1">
    <location>
        <begin position="738"/>
        <end position="802"/>
    </location>
</feature>
<organism evidence="2 3">
    <name type="scientific">Lentinula lateritia</name>
    <dbReference type="NCBI Taxonomy" id="40482"/>
    <lineage>
        <taxon>Eukaryota</taxon>
        <taxon>Fungi</taxon>
        <taxon>Dikarya</taxon>
        <taxon>Basidiomycota</taxon>
        <taxon>Agaricomycotina</taxon>
        <taxon>Agaricomycetes</taxon>
        <taxon>Agaricomycetidae</taxon>
        <taxon>Agaricales</taxon>
        <taxon>Marasmiineae</taxon>
        <taxon>Omphalotaceae</taxon>
        <taxon>Lentinula</taxon>
    </lineage>
</organism>
<reference evidence="2" key="1">
    <citation type="submission" date="2022-08" db="EMBL/GenBank/DDBJ databases">
        <title>A Global Phylogenomic Analysis of the Shiitake Genus Lentinula.</title>
        <authorList>
            <consortium name="DOE Joint Genome Institute"/>
            <person name="Sierra-Patev S."/>
            <person name="Min B."/>
            <person name="Naranjo-Ortiz M."/>
            <person name="Looney B."/>
            <person name="Konkel Z."/>
            <person name="Slot J.C."/>
            <person name="Sakamoto Y."/>
            <person name="Steenwyk J.L."/>
            <person name="Rokas A."/>
            <person name="Carro J."/>
            <person name="Camarero S."/>
            <person name="Ferreira P."/>
            <person name="Molpeceres G."/>
            <person name="Ruiz-Duenas F.J."/>
            <person name="Serrano A."/>
            <person name="Henrissat B."/>
            <person name="Drula E."/>
            <person name="Hughes K.W."/>
            <person name="Mata J.L."/>
            <person name="Ishikawa N.K."/>
            <person name="Vargas-Isla R."/>
            <person name="Ushijima S."/>
            <person name="Smith C.A."/>
            <person name="Ahrendt S."/>
            <person name="Andreopoulos W."/>
            <person name="He G."/>
            <person name="Labutti K."/>
            <person name="Lipzen A."/>
            <person name="Ng V."/>
            <person name="Riley R."/>
            <person name="Sandor L."/>
            <person name="Barry K."/>
            <person name="Martinez A.T."/>
            <person name="Xiao Y."/>
            <person name="Gibbons J.G."/>
            <person name="Terashima K."/>
            <person name="Grigoriev I.V."/>
            <person name="Hibbett D.S."/>
        </authorList>
    </citation>
    <scope>NUCLEOTIDE SEQUENCE</scope>
    <source>
        <strain evidence="2">RHP3577 ss4</strain>
    </source>
</reference>
<feature type="compositionally biased region" description="Basic and acidic residues" evidence="1">
    <location>
        <begin position="783"/>
        <end position="796"/>
    </location>
</feature>
<feature type="region of interest" description="Disordered" evidence="1">
    <location>
        <begin position="686"/>
        <end position="705"/>
    </location>
</feature>
<keyword evidence="3" id="KW-1185">Reference proteome</keyword>
<gene>
    <name evidence="2" type="ORF">C8R41DRAFT_921872</name>
</gene>
<sequence>MPPGTIILRSPSPTLPGAWPHTPLRSRSLTYPTLTAGPDSMHPIDTAHGQRKLTSSQPASLASDETLAQSTTIGSMPSRVSELTNFTQTLSGSSISAMTKASLDTSTSTLEECMTATSDQRKTASPNLETRIHQLPSPETSPDNHVVYTTGRRVKVDQSQQQIVIEDESVDDTSRSSEMSSSPNPPFHFTPSQSRSVSPMSPMIFVSPTASNRTPPAMRTEYQSYSFSSDEDGEYDDSDLLRLGSPSLPASLPSTPRSPTFSSPARAWRQNVSVVNISPISEGLNSSTECLQVSSQRRLTSLSLPGSINLDDSIPDVAPFSSRVTNEHTQPDADWTLSLTGTSEPGFSPYTTSVTSPISLVARSISPSPSLRDRLQNPLVTHVVNFPSPAVTLPPSPDVPQANAGEYATAVMMSSWESAGLQLEPIGLDLTRATDALARNEPEDPPIGAPSHERRTIIASNGSRQKRGVLSKVRRFGVRLKYILQGKSKERLEIEISSSKKTTNSPNTYLPTQPITAADNSTTPGEQSMAVQATPPTLELELGTFNLEEHIPMPYLLSTSQPTRLRKPRPSITAGTYSSSTAHDGPLINHDHPTRVPSPNTDASAITVQDPVSPSTNSEEILQQIEAYARPKTLNEIKNRQRLSLSAISNHLARPSSPSGPSTHIAVRQRRPRPASALILPSIMNSSSPQTRRQTTTTLNRMSISNPIGPVYHRSGMYPLPPGLDAHVPPRTRTVRLAVPESSSTSSQSHSRPATGGCSSNGLNSSAATGMMTRNFPQVSRVPDVDRENNRSERNRNQNRFSLTGSLSTLSSFAAGLVDHGSWARFESTKREDTS</sequence>
<name>A0ABQ8VAC7_9AGAR</name>
<feature type="region of interest" description="Disordered" evidence="1">
    <location>
        <begin position="155"/>
        <end position="198"/>
    </location>
</feature>
<evidence type="ECO:0000256" key="1">
    <source>
        <dbReference type="SAM" id="MobiDB-lite"/>
    </source>
</evidence>
<evidence type="ECO:0000313" key="2">
    <source>
        <dbReference type="EMBL" id="KAJ4484073.1"/>
    </source>
</evidence>
<feature type="region of interest" description="Disordered" evidence="1">
    <location>
        <begin position="651"/>
        <end position="670"/>
    </location>
</feature>
<feature type="compositionally biased region" description="Polar residues" evidence="1">
    <location>
        <begin position="573"/>
        <end position="582"/>
    </location>
</feature>
<evidence type="ECO:0000313" key="3">
    <source>
        <dbReference type="Proteomes" id="UP001150217"/>
    </source>
</evidence>
<protein>
    <submittedName>
        <fullName evidence="2">Uncharacterized protein</fullName>
    </submittedName>
</protein>
<feature type="compositionally biased region" description="Acidic residues" evidence="1">
    <location>
        <begin position="229"/>
        <end position="238"/>
    </location>
</feature>
<proteinExistence type="predicted"/>
<dbReference type="EMBL" id="JANVFT010000055">
    <property type="protein sequence ID" value="KAJ4484073.1"/>
    <property type="molecule type" value="Genomic_DNA"/>
</dbReference>
<feature type="region of interest" description="Disordered" evidence="1">
    <location>
        <begin position="1"/>
        <end position="66"/>
    </location>
</feature>
<accession>A0ABQ8VAC7</accession>
<feature type="compositionally biased region" description="Polar residues" evidence="1">
    <location>
        <begin position="757"/>
        <end position="768"/>
    </location>
</feature>
<feature type="compositionally biased region" description="Low complexity" evidence="1">
    <location>
        <begin position="241"/>
        <end position="264"/>
    </location>
</feature>
<comment type="caution">
    <text evidence="2">The sequence shown here is derived from an EMBL/GenBank/DDBJ whole genome shotgun (WGS) entry which is preliminary data.</text>
</comment>
<feature type="region of interest" description="Disordered" evidence="1">
    <location>
        <begin position="225"/>
        <end position="264"/>
    </location>
</feature>
<dbReference type="Proteomes" id="UP001150217">
    <property type="component" value="Unassembled WGS sequence"/>
</dbReference>
<feature type="compositionally biased region" description="Low complexity" evidence="1">
    <location>
        <begin position="742"/>
        <end position="751"/>
    </location>
</feature>
<feature type="region of interest" description="Disordered" evidence="1">
    <location>
        <begin position="561"/>
        <end position="592"/>
    </location>
</feature>